<evidence type="ECO:0000313" key="7">
    <source>
        <dbReference type="EMBL" id="MCW6510460.1"/>
    </source>
</evidence>
<evidence type="ECO:0000313" key="8">
    <source>
        <dbReference type="Proteomes" id="UP001165667"/>
    </source>
</evidence>
<dbReference type="PANTHER" id="PTHR30204">
    <property type="entry name" value="REDOX-CYCLING DRUG-SENSING TRANSCRIPTIONAL ACTIVATOR SOXR"/>
    <property type="match status" value="1"/>
</dbReference>
<dbReference type="PRINTS" id="PR00040">
    <property type="entry name" value="HTHMERR"/>
</dbReference>
<dbReference type="GO" id="GO:0005507">
    <property type="term" value="F:copper ion binding"/>
    <property type="evidence" value="ECO:0007669"/>
    <property type="project" value="InterPro"/>
</dbReference>
<dbReference type="Pfam" id="PF09278">
    <property type="entry name" value="MerR-DNA-bind"/>
    <property type="match status" value="1"/>
</dbReference>
<comment type="caution">
    <text evidence="7">The sequence shown here is derived from an EMBL/GenBank/DDBJ whole genome shotgun (WGS) entry which is preliminary data.</text>
</comment>
<dbReference type="InterPro" id="IPR011789">
    <property type="entry name" value="CueR"/>
</dbReference>
<sequence length="135" mass="14919">MHIGQVATMSGVSAKTIRHYESIGLIEAADRSAGNYRSYRPDDVHRLRFIRRARNLGFPIDRIRDLLRLWSDRDRSSADVKAIALAHAAELDHKIADLRAMAATLHRLADACEGNDRPHCPIIESLAGDDGAPGP</sequence>
<keyword evidence="3" id="KW-0805">Transcription regulation</keyword>
<dbReference type="Pfam" id="PF00376">
    <property type="entry name" value="MerR"/>
    <property type="match status" value="1"/>
</dbReference>
<dbReference type="CDD" id="cd01108">
    <property type="entry name" value="HTH_CueR"/>
    <property type="match status" value="1"/>
</dbReference>
<keyword evidence="5" id="KW-0804">Transcription</keyword>
<gene>
    <name evidence="7" type="primary">cueR</name>
    <name evidence="7" type="ORF">M8523_20795</name>
</gene>
<organism evidence="7 8">
    <name type="scientific">Lichenifustis flavocetrariae</name>
    <dbReference type="NCBI Taxonomy" id="2949735"/>
    <lineage>
        <taxon>Bacteria</taxon>
        <taxon>Pseudomonadati</taxon>
        <taxon>Pseudomonadota</taxon>
        <taxon>Alphaproteobacteria</taxon>
        <taxon>Hyphomicrobiales</taxon>
        <taxon>Lichenihabitantaceae</taxon>
        <taxon>Lichenifustis</taxon>
    </lineage>
</organism>
<keyword evidence="2" id="KW-0963">Cytoplasm</keyword>
<evidence type="ECO:0000256" key="1">
    <source>
        <dbReference type="ARBA" id="ARBA00004496"/>
    </source>
</evidence>
<dbReference type="GO" id="GO:0003677">
    <property type="term" value="F:DNA binding"/>
    <property type="evidence" value="ECO:0007669"/>
    <property type="project" value="UniProtKB-KW"/>
</dbReference>
<dbReference type="Gene3D" id="1.10.1660.10">
    <property type="match status" value="1"/>
</dbReference>
<evidence type="ECO:0000256" key="2">
    <source>
        <dbReference type="ARBA" id="ARBA00022490"/>
    </source>
</evidence>
<dbReference type="InterPro" id="IPR015358">
    <property type="entry name" value="Tscrpt_reg_MerR_DNA-bd"/>
</dbReference>
<evidence type="ECO:0000256" key="4">
    <source>
        <dbReference type="ARBA" id="ARBA00023125"/>
    </source>
</evidence>
<name>A0AA42CPK1_9HYPH</name>
<evidence type="ECO:0000256" key="5">
    <source>
        <dbReference type="ARBA" id="ARBA00023163"/>
    </source>
</evidence>
<dbReference type="GO" id="GO:0003700">
    <property type="term" value="F:DNA-binding transcription factor activity"/>
    <property type="evidence" value="ECO:0007669"/>
    <property type="project" value="InterPro"/>
</dbReference>
<evidence type="ECO:0000259" key="6">
    <source>
        <dbReference type="PROSITE" id="PS50937"/>
    </source>
</evidence>
<dbReference type="GO" id="GO:0045893">
    <property type="term" value="P:positive regulation of DNA-templated transcription"/>
    <property type="evidence" value="ECO:0007669"/>
    <property type="project" value="InterPro"/>
</dbReference>
<protein>
    <submittedName>
        <fullName evidence="7">Cu(I)-responsive transcriptional regulator</fullName>
    </submittedName>
</protein>
<reference evidence="7" key="1">
    <citation type="submission" date="2022-05" db="EMBL/GenBank/DDBJ databases">
        <authorList>
            <person name="Pankratov T."/>
        </authorList>
    </citation>
    <scope>NUCLEOTIDE SEQUENCE</scope>
    <source>
        <strain evidence="7">BP6-180914</strain>
    </source>
</reference>
<proteinExistence type="predicted"/>
<accession>A0AA42CPK1</accession>
<dbReference type="InterPro" id="IPR047057">
    <property type="entry name" value="MerR_fam"/>
</dbReference>
<dbReference type="NCBIfam" id="TIGR02044">
    <property type="entry name" value="CueR"/>
    <property type="match status" value="1"/>
</dbReference>
<dbReference type="PROSITE" id="PS50937">
    <property type="entry name" value="HTH_MERR_2"/>
    <property type="match status" value="1"/>
</dbReference>
<dbReference type="RefSeq" id="WP_282586833.1">
    <property type="nucleotide sequence ID" value="NZ_JAMOIM010000015.1"/>
</dbReference>
<evidence type="ECO:0000256" key="3">
    <source>
        <dbReference type="ARBA" id="ARBA00023015"/>
    </source>
</evidence>
<dbReference type="AlphaFoldDB" id="A0AA42CPK1"/>
<dbReference type="EMBL" id="JAMOIM010000015">
    <property type="protein sequence ID" value="MCW6510460.1"/>
    <property type="molecule type" value="Genomic_DNA"/>
</dbReference>
<dbReference type="Proteomes" id="UP001165667">
    <property type="component" value="Unassembled WGS sequence"/>
</dbReference>
<dbReference type="InterPro" id="IPR000551">
    <property type="entry name" value="MerR-type_HTH_dom"/>
</dbReference>
<dbReference type="GO" id="GO:0005737">
    <property type="term" value="C:cytoplasm"/>
    <property type="evidence" value="ECO:0007669"/>
    <property type="project" value="UniProtKB-SubCell"/>
</dbReference>
<feature type="domain" description="HTH merR-type" evidence="6">
    <location>
        <begin position="1"/>
        <end position="69"/>
    </location>
</feature>
<dbReference type="PROSITE" id="PS00552">
    <property type="entry name" value="HTH_MERR_1"/>
    <property type="match status" value="1"/>
</dbReference>
<dbReference type="SMART" id="SM00422">
    <property type="entry name" value="HTH_MERR"/>
    <property type="match status" value="1"/>
</dbReference>
<keyword evidence="8" id="KW-1185">Reference proteome</keyword>
<keyword evidence="4" id="KW-0238">DNA-binding</keyword>
<comment type="subcellular location">
    <subcellularLocation>
        <location evidence="1">Cytoplasm</location>
    </subcellularLocation>
</comment>
<dbReference type="PANTHER" id="PTHR30204:SF94">
    <property type="entry name" value="HEAVY METAL-DEPENDENT TRANSCRIPTIONAL REGULATOR HI_0293-RELATED"/>
    <property type="match status" value="1"/>
</dbReference>
<dbReference type="SUPFAM" id="SSF46955">
    <property type="entry name" value="Putative DNA-binding domain"/>
    <property type="match status" value="1"/>
</dbReference>
<dbReference type="InterPro" id="IPR009061">
    <property type="entry name" value="DNA-bd_dom_put_sf"/>
</dbReference>